<dbReference type="EMBL" id="JAAKZF010000043">
    <property type="protein sequence ID" value="NGO54052.1"/>
    <property type="molecule type" value="Genomic_DNA"/>
</dbReference>
<comment type="caution">
    <text evidence="1">The sequence shown here is derived from an EMBL/GenBank/DDBJ whole genome shotgun (WGS) entry which is preliminary data.</text>
</comment>
<sequence length="69" mass="7770">MAEKNLFYEDLIADSERIAYSPAIKNLVREICADKEFSNVLSEQDIELLVNGPGTTPKFDQVTPTAPRR</sequence>
<evidence type="ECO:0000313" key="1">
    <source>
        <dbReference type="EMBL" id="NGO54052.1"/>
    </source>
</evidence>
<protein>
    <submittedName>
        <fullName evidence="1">Uncharacterized protein</fullName>
    </submittedName>
</protein>
<proteinExistence type="predicted"/>
<evidence type="ECO:0000313" key="2">
    <source>
        <dbReference type="Proteomes" id="UP001642900"/>
    </source>
</evidence>
<reference evidence="1 2" key="1">
    <citation type="submission" date="2020-02" db="EMBL/GenBank/DDBJ databases">
        <title>Genome sequence of strain CCNWXJ40-4.</title>
        <authorList>
            <person name="Gao J."/>
            <person name="Sun J."/>
        </authorList>
    </citation>
    <scope>NUCLEOTIDE SEQUENCE [LARGE SCALE GENOMIC DNA]</scope>
    <source>
        <strain evidence="1 2">CCNWXJ 40-4</strain>
    </source>
</reference>
<gene>
    <name evidence="1" type="ORF">G6N73_23375</name>
</gene>
<dbReference type="AlphaFoldDB" id="A0A6G4WGY4"/>
<dbReference type="Proteomes" id="UP001642900">
    <property type="component" value="Unassembled WGS sequence"/>
</dbReference>
<name>A0A6G4WGY4_9HYPH</name>
<keyword evidence="2" id="KW-1185">Reference proteome</keyword>
<dbReference type="RefSeq" id="WP_165032020.1">
    <property type="nucleotide sequence ID" value="NZ_JAAKZF010000043.1"/>
</dbReference>
<accession>A0A6G4WGY4</accession>
<organism evidence="1 2">
    <name type="scientific">Allomesorhizobium camelthorni</name>
    <dbReference type="NCBI Taxonomy" id="475069"/>
    <lineage>
        <taxon>Bacteria</taxon>
        <taxon>Pseudomonadati</taxon>
        <taxon>Pseudomonadota</taxon>
        <taxon>Alphaproteobacteria</taxon>
        <taxon>Hyphomicrobiales</taxon>
        <taxon>Phyllobacteriaceae</taxon>
        <taxon>Allomesorhizobium</taxon>
    </lineage>
</organism>